<evidence type="ECO:0000313" key="1">
    <source>
        <dbReference type="EnsemblMetazoa" id="OVOC766.1"/>
    </source>
</evidence>
<dbReference type="AlphaFoldDB" id="A0A8R1TZG2"/>
<organism evidence="1 2">
    <name type="scientific">Onchocerca volvulus</name>
    <dbReference type="NCBI Taxonomy" id="6282"/>
    <lineage>
        <taxon>Eukaryota</taxon>
        <taxon>Metazoa</taxon>
        <taxon>Ecdysozoa</taxon>
        <taxon>Nematoda</taxon>
        <taxon>Chromadorea</taxon>
        <taxon>Rhabditida</taxon>
        <taxon>Spirurina</taxon>
        <taxon>Spiruromorpha</taxon>
        <taxon>Filarioidea</taxon>
        <taxon>Onchocercidae</taxon>
        <taxon>Onchocerca</taxon>
    </lineage>
</organism>
<name>A0A8R1TZG2_ONCVO</name>
<dbReference type="EnsemblMetazoa" id="OVOC766.1">
    <property type="protein sequence ID" value="OVOC766.1"/>
    <property type="gene ID" value="WBGene00237575"/>
</dbReference>
<dbReference type="EMBL" id="CMVM020000020">
    <property type="status" value="NOT_ANNOTATED_CDS"/>
    <property type="molecule type" value="Genomic_DNA"/>
</dbReference>
<protein>
    <submittedName>
        <fullName evidence="1">Uncharacterized protein</fullName>
    </submittedName>
</protein>
<accession>A0A8R1TZG2</accession>
<reference evidence="2" key="1">
    <citation type="submission" date="2013-10" db="EMBL/GenBank/DDBJ databases">
        <title>Genome sequencing of Onchocerca volvulus.</title>
        <authorList>
            <person name="Cotton J."/>
            <person name="Tsai J."/>
            <person name="Stanley E."/>
            <person name="Tracey A."/>
            <person name="Holroyd N."/>
            <person name="Lustigman S."/>
            <person name="Berriman M."/>
        </authorList>
    </citation>
    <scope>NUCLEOTIDE SEQUENCE</scope>
</reference>
<reference evidence="1" key="2">
    <citation type="submission" date="2022-06" db="UniProtKB">
        <authorList>
            <consortium name="EnsemblMetazoa"/>
        </authorList>
    </citation>
    <scope>IDENTIFICATION</scope>
</reference>
<proteinExistence type="predicted"/>
<evidence type="ECO:0000313" key="2">
    <source>
        <dbReference type="Proteomes" id="UP000024404"/>
    </source>
</evidence>
<sequence length="70" mass="8124">MDWNESERIKREEEWLVSMKKEKVETEERACPKLFARHLTSASSEKEENTFPGNHFSLCFGSSEIPFGDG</sequence>
<dbReference type="Proteomes" id="UP000024404">
    <property type="component" value="Unassembled WGS sequence"/>
</dbReference>
<keyword evidence="2" id="KW-1185">Reference proteome</keyword>